<feature type="active site" evidence="11">
    <location>
        <position position="173"/>
    </location>
</feature>
<evidence type="ECO:0000256" key="2">
    <source>
        <dbReference type="ARBA" id="ARBA00006657"/>
    </source>
</evidence>
<evidence type="ECO:0000256" key="1">
    <source>
        <dbReference type="ARBA" id="ARBA00004496"/>
    </source>
</evidence>
<dbReference type="InterPro" id="IPR002104">
    <property type="entry name" value="Integrase_catalytic"/>
</dbReference>
<dbReference type="PANTHER" id="PTHR30349:SF81">
    <property type="entry name" value="TYROSINE RECOMBINASE XERC"/>
    <property type="match status" value="1"/>
</dbReference>
<reference evidence="14 15" key="1">
    <citation type="submission" date="2018-07" db="EMBL/GenBank/DDBJ databases">
        <title>Genomic Encyclopedia of Type Strains, Phase IV (KMG-IV): sequencing the most valuable type-strain genomes for metagenomic binning, comparative biology and taxonomic classification.</title>
        <authorList>
            <person name="Goeker M."/>
        </authorList>
    </citation>
    <scope>NUCLEOTIDE SEQUENCE [LARGE SCALE GENOMIC DNA]</scope>
    <source>
        <strain evidence="14 15">DSM 26407</strain>
    </source>
</reference>
<evidence type="ECO:0000313" key="14">
    <source>
        <dbReference type="EMBL" id="RCX26344.1"/>
    </source>
</evidence>
<evidence type="ECO:0000256" key="11">
    <source>
        <dbReference type="HAMAP-Rule" id="MF_01808"/>
    </source>
</evidence>
<dbReference type="EMBL" id="QPJY01000010">
    <property type="protein sequence ID" value="RCX26344.1"/>
    <property type="molecule type" value="Genomic_DNA"/>
</dbReference>
<evidence type="ECO:0000256" key="6">
    <source>
        <dbReference type="ARBA" id="ARBA00022829"/>
    </source>
</evidence>
<feature type="active site" evidence="11">
    <location>
        <position position="149"/>
    </location>
</feature>
<dbReference type="InterPro" id="IPR011931">
    <property type="entry name" value="Recomb_XerC"/>
</dbReference>
<dbReference type="Pfam" id="PF00589">
    <property type="entry name" value="Phage_integrase"/>
    <property type="match status" value="1"/>
</dbReference>
<evidence type="ECO:0000256" key="4">
    <source>
        <dbReference type="ARBA" id="ARBA00022490"/>
    </source>
</evidence>
<dbReference type="OrthoDB" id="9801717at2"/>
<dbReference type="InterPro" id="IPR023009">
    <property type="entry name" value="Tyrosine_recombinase_XerC/XerD"/>
</dbReference>
<keyword evidence="5 11" id="KW-0132">Cell division</keyword>
<evidence type="ECO:0000259" key="12">
    <source>
        <dbReference type="PROSITE" id="PS51898"/>
    </source>
</evidence>
<dbReference type="PROSITE" id="PS51900">
    <property type="entry name" value="CB"/>
    <property type="match status" value="1"/>
</dbReference>
<comment type="subcellular location">
    <subcellularLocation>
        <location evidence="1 11">Cytoplasm</location>
    </subcellularLocation>
</comment>
<dbReference type="RefSeq" id="WP_114280763.1">
    <property type="nucleotide sequence ID" value="NZ_QPJY01000010.1"/>
</dbReference>
<dbReference type="GO" id="GO:0005737">
    <property type="term" value="C:cytoplasm"/>
    <property type="evidence" value="ECO:0007669"/>
    <property type="project" value="UniProtKB-SubCell"/>
</dbReference>
<feature type="active site" evidence="11">
    <location>
        <position position="268"/>
    </location>
</feature>
<evidence type="ECO:0000256" key="7">
    <source>
        <dbReference type="ARBA" id="ARBA00022908"/>
    </source>
</evidence>
<dbReference type="InterPro" id="IPR050090">
    <property type="entry name" value="Tyrosine_recombinase_XerCD"/>
</dbReference>
<feature type="active site" evidence="11">
    <location>
        <position position="245"/>
    </location>
</feature>
<feature type="active site" evidence="11">
    <location>
        <position position="242"/>
    </location>
</feature>
<evidence type="ECO:0000256" key="5">
    <source>
        <dbReference type="ARBA" id="ARBA00022618"/>
    </source>
</evidence>
<dbReference type="NCBIfam" id="NF001399">
    <property type="entry name" value="PRK00283.1"/>
    <property type="match status" value="1"/>
</dbReference>
<keyword evidence="15" id="KW-1185">Reference proteome</keyword>
<feature type="active site" description="O-(3'-phospho-DNA)-tyrosine intermediate" evidence="11">
    <location>
        <position position="277"/>
    </location>
</feature>
<comment type="similarity">
    <text evidence="2 11">Belongs to the 'phage' integrase family. XerC subfamily.</text>
</comment>
<sequence>MPSPLDADIERFLGHLRDERNLSPHTRAGYGRDLRAAAAFFAARGAGAWDRLSVHDVRALVAERHRAGLSGRSLQRLLAALRALYNWLAREGRAPQNPALGVRAPKVRRKLPETLDVDQAARLLDFDGKDPLVVRDRALLELLYSSGLRLAEVTGLDLQDLDLRDGTVRVIGKGRKTRVVPVGRLAREALGAWLQLRAGLAAAEETAVFTGRGGRRLGPRAVQQRVRRRALQQGLEVPLHPHMLRHSFASHLLESSGDLRAVQELLGHADIGTTQIYTHLDFQHLARVYDQAHPRARRKKSRD</sequence>
<evidence type="ECO:0000256" key="10">
    <source>
        <dbReference type="ARBA" id="ARBA00023306"/>
    </source>
</evidence>
<accession>A0A369C391</accession>
<keyword evidence="8 11" id="KW-0238">DNA-binding</keyword>
<proteinExistence type="inferred from homology"/>
<keyword evidence="6 11" id="KW-0159">Chromosome partition</keyword>
<dbReference type="GO" id="GO:0006313">
    <property type="term" value="P:DNA transposition"/>
    <property type="evidence" value="ECO:0007669"/>
    <property type="project" value="UniProtKB-UniRule"/>
</dbReference>
<dbReference type="InterPro" id="IPR013762">
    <property type="entry name" value="Integrase-like_cat_sf"/>
</dbReference>
<evidence type="ECO:0000313" key="15">
    <source>
        <dbReference type="Proteomes" id="UP000252707"/>
    </source>
</evidence>
<evidence type="ECO:0000256" key="3">
    <source>
        <dbReference type="ARBA" id="ARBA00015804"/>
    </source>
</evidence>
<dbReference type="SUPFAM" id="SSF56349">
    <property type="entry name" value="DNA breaking-rejoining enzymes"/>
    <property type="match status" value="1"/>
</dbReference>
<dbReference type="PANTHER" id="PTHR30349">
    <property type="entry name" value="PHAGE INTEGRASE-RELATED"/>
    <property type="match status" value="1"/>
</dbReference>
<evidence type="ECO:0000256" key="9">
    <source>
        <dbReference type="ARBA" id="ARBA00023172"/>
    </source>
</evidence>
<dbReference type="Gene3D" id="1.10.150.130">
    <property type="match status" value="1"/>
</dbReference>
<organism evidence="14 15">
    <name type="scientific">Thioalbus denitrificans</name>
    <dbReference type="NCBI Taxonomy" id="547122"/>
    <lineage>
        <taxon>Bacteria</taxon>
        <taxon>Pseudomonadati</taxon>
        <taxon>Pseudomonadota</taxon>
        <taxon>Gammaproteobacteria</taxon>
        <taxon>Chromatiales</taxon>
        <taxon>Ectothiorhodospiraceae</taxon>
        <taxon>Thioalbus</taxon>
    </lineage>
</organism>
<gene>
    <name evidence="11" type="primary">xerC</name>
    <name evidence="14" type="ORF">DFQ59_11054</name>
</gene>
<dbReference type="PROSITE" id="PS51898">
    <property type="entry name" value="TYR_RECOMBINASE"/>
    <property type="match status" value="1"/>
</dbReference>
<dbReference type="GO" id="GO:0007059">
    <property type="term" value="P:chromosome segregation"/>
    <property type="evidence" value="ECO:0007669"/>
    <property type="project" value="UniProtKB-UniRule"/>
</dbReference>
<dbReference type="Proteomes" id="UP000252707">
    <property type="component" value="Unassembled WGS sequence"/>
</dbReference>
<comment type="caution">
    <text evidence="14">The sequence shown here is derived from an EMBL/GenBank/DDBJ whole genome shotgun (WGS) entry which is preliminary data.</text>
</comment>
<dbReference type="AlphaFoldDB" id="A0A369C391"/>
<dbReference type="GO" id="GO:0051301">
    <property type="term" value="P:cell division"/>
    <property type="evidence" value="ECO:0007669"/>
    <property type="project" value="UniProtKB-UniRule"/>
</dbReference>
<dbReference type="Gene3D" id="1.10.443.10">
    <property type="entry name" value="Intergrase catalytic core"/>
    <property type="match status" value="1"/>
</dbReference>
<keyword evidence="4 11" id="KW-0963">Cytoplasm</keyword>
<dbReference type="InterPro" id="IPR010998">
    <property type="entry name" value="Integrase_recombinase_N"/>
</dbReference>
<name>A0A369C391_9GAMM</name>
<protein>
    <recommendedName>
        <fullName evidence="3 11">Tyrosine recombinase XerC</fullName>
    </recommendedName>
</protein>
<dbReference type="HAMAP" id="MF_01808">
    <property type="entry name" value="Recomb_XerC_XerD"/>
    <property type="match status" value="1"/>
</dbReference>
<evidence type="ECO:0000259" key="13">
    <source>
        <dbReference type="PROSITE" id="PS51900"/>
    </source>
</evidence>
<dbReference type="InterPro" id="IPR004107">
    <property type="entry name" value="Integrase_SAM-like_N"/>
</dbReference>
<keyword evidence="10 11" id="KW-0131">Cell cycle</keyword>
<dbReference type="InterPro" id="IPR044068">
    <property type="entry name" value="CB"/>
</dbReference>
<dbReference type="InterPro" id="IPR011010">
    <property type="entry name" value="DNA_brk_join_enz"/>
</dbReference>
<comment type="subunit">
    <text evidence="11">Forms a cyclic heterotetrameric complex composed of two molecules of XerC and two molecules of XerD.</text>
</comment>
<feature type="domain" description="Core-binding (CB)" evidence="13">
    <location>
        <begin position="3"/>
        <end position="89"/>
    </location>
</feature>
<keyword evidence="7 11" id="KW-0229">DNA integration</keyword>
<evidence type="ECO:0000256" key="8">
    <source>
        <dbReference type="ARBA" id="ARBA00023125"/>
    </source>
</evidence>
<dbReference type="NCBIfam" id="TIGR02224">
    <property type="entry name" value="recomb_XerC"/>
    <property type="match status" value="1"/>
</dbReference>
<feature type="domain" description="Tyr recombinase" evidence="12">
    <location>
        <begin position="110"/>
        <end position="290"/>
    </location>
</feature>
<dbReference type="GO" id="GO:0009037">
    <property type="term" value="F:tyrosine-based site-specific recombinase activity"/>
    <property type="evidence" value="ECO:0007669"/>
    <property type="project" value="UniProtKB-UniRule"/>
</dbReference>
<dbReference type="GO" id="GO:0003677">
    <property type="term" value="F:DNA binding"/>
    <property type="evidence" value="ECO:0007669"/>
    <property type="project" value="UniProtKB-UniRule"/>
</dbReference>
<keyword evidence="9 11" id="KW-0233">DNA recombination</keyword>
<dbReference type="Pfam" id="PF02899">
    <property type="entry name" value="Phage_int_SAM_1"/>
    <property type="match status" value="1"/>
</dbReference>
<comment type="function">
    <text evidence="11">Site-specific tyrosine recombinase, which acts by catalyzing the cutting and rejoining of the recombining DNA molecules. The XerC-XerD complex is essential to convert dimers of the bacterial chromosome into monomers to permit their segregation at cell division. It also contributes to the segregational stability of plasmids.</text>
</comment>